<dbReference type="PANTHER" id="PTHR12784:SF6">
    <property type="entry name" value="NEURON NAVIGATOR 2"/>
    <property type="match status" value="1"/>
</dbReference>
<dbReference type="InterPro" id="IPR056884">
    <property type="entry name" value="NPHP3-like_N"/>
</dbReference>
<dbReference type="GO" id="GO:0005634">
    <property type="term" value="C:nucleus"/>
    <property type="evidence" value="ECO:0007669"/>
    <property type="project" value="UniProtKB-SubCell"/>
</dbReference>
<feature type="compositionally biased region" description="Low complexity" evidence="7">
    <location>
        <begin position="334"/>
        <end position="344"/>
    </location>
</feature>
<protein>
    <submittedName>
        <fullName evidence="10">Neuron navigator 3</fullName>
    </submittedName>
</protein>
<dbReference type="PANTHER" id="PTHR12784">
    <property type="entry name" value="STEERIN"/>
    <property type="match status" value="1"/>
</dbReference>
<organism evidence="9 10">
    <name type="scientific">Ictalurus punctatus</name>
    <name type="common">Channel catfish</name>
    <name type="synonym">Silurus punctatus</name>
    <dbReference type="NCBI Taxonomy" id="7998"/>
    <lineage>
        <taxon>Eukaryota</taxon>
        <taxon>Metazoa</taxon>
        <taxon>Chordata</taxon>
        <taxon>Craniata</taxon>
        <taxon>Vertebrata</taxon>
        <taxon>Euteleostomi</taxon>
        <taxon>Actinopterygii</taxon>
        <taxon>Neopterygii</taxon>
        <taxon>Teleostei</taxon>
        <taxon>Ostariophysi</taxon>
        <taxon>Siluriformes</taxon>
        <taxon>Ictaluridae</taxon>
        <taxon>Ictalurus</taxon>
    </lineage>
</organism>
<feature type="compositionally biased region" description="Polar residues" evidence="7">
    <location>
        <begin position="957"/>
        <end position="967"/>
    </location>
</feature>
<keyword evidence="3" id="KW-0677">Repeat</keyword>
<feature type="region of interest" description="Disordered" evidence="7">
    <location>
        <begin position="819"/>
        <end position="986"/>
    </location>
</feature>
<feature type="region of interest" description="Disordered" evidence="7">
    <location>
        <begin position="67"/>
        <end position="103"/>
    </location>
</feature>
<feature type="region of interest" description="Disordered" evidence="7">
    <location>
        <begin position="394"/>
        <end position="422"/>
    </location>
</feature>
<feature type="compositionally biased region" description="Polar residues" evidence="7">
    <location>
        <begin position="621"/>
        <end position="630"/>
    </location>
</feature>
<feature type="compositionally biased region" description="Polar residues" evidence="7">
    <location>
        <begin position="307"/>
        <end position="321"/>
    </location>
</feature>
<comment type="subcellular location">
    <subcellularLocation>
        <location evidence="1">Nucleus</location>
    </subcellularLocation>
</comment>
<feature type="compositionally biased region" description="Polar residues" evidence="7">
    <location>
        <begin position="852"/>
        <end position="866"/>
    </location>
</feature>
<dbReference type="Pfam" id="PF00307">
    <property type="entry name" value="CH"/>
    <property type="match status" value="1"/>
</dbReference>
<feature type="compositionally biased region" description="Basic and acidic residues" evidence="7">
    <location>
        <begin position="975"/>
        <end position="986"/>
    </location>
</feature>
<dbReference type="Pfam" id="PF24883">
    <property type="entry name" value="NPHP3_N"/>
    <property type="match status" value="1"/>
</dbReference>
<feature type="compositionally biased region" description="Polar residues" evidence="7">
    <location>
        <begin position="69"/>
        <end position="93"/>
    </location>
</feature>
<reference evidence="9" key="1">
    <citation type="journal article" date="2016" name="Nat. Commun.">
        <title>The channel catfish genome sequence provides insights into the evolution of scale formation in teleosts.</title>
        <authorList>
            <person name="Liu Z."/>
            <person name="Liu S."/>
            <person name="Yao J."/>
            <person name="Bao L."/>
            <person name="Zhang J."/>
            <person name="Li Y."/>
            <person name="Jiang C."/>
            <person name="Sun L."/>
            <person name="Wang R."/>
            <person name="Zhang Y."/>
            <person name="Zhou T."/>
            <person name="Zeng Q."/>
            <person name="Fu Q."/>
            <person name="Gao S."/>
            <person name="Li N."/>
            <person name="Koren S."/>
            <person name="Jiang Y."/>
            <person name="Zimin A."/>
            <person name="Xu P."/>
            <person name="Phillippy A.M."/>
            <person name="Geng X."/>
            <person name="Song L."/>
            <person name="Sun F."/>
            <person name="Li C."/>
            <person name="Wang X."/>
            <person name="Chen A."/>
            <person name="Jin Y."/>
            <person name="Yuan Z."/>
            <person name="Yang Y."/>
            <person name="Tan S."/>
            <person name="Peatman E."/>
            <person name="Lu J."/>
            <person name="Qin Z."/>
            <person name="Dunham R."/>
            <person name="Li Z."/>
            <person name="Sonstegard T."/>
            <person name="Feng J."/>
            <person name="Danzmann R.G."/>
            <person name="Schroeder S."/>
            <person name="Scheffler B."/>
            <person name="Duke M.V."/>
            <person name="Ballard L."/>
            <person name="Kucuktas H."/>
            <person name="Kaltenboeck L."/>
            <person name="Liu H."/>
            <person name="Armbruster J."/>
            <person name="Xie Y."/>
            <person name="Kirby M.L."/>
            <person name="Tian Y."/>
            <person name="Flanagan M.E."/>
            <person name="Mu W."/>
            <person name="Waldbieser G.C."/>
        </authorList>
    </citation>
    <scope>NUCLEOTIDE SEQUENCE [LARGE SCALE GENOMIC DNA]</scope>
    <source>
        <strain evidence="9">SDA103</strain>
    </source>
</reference>
<feature type="compositionally biased region" description="Basic and acidic residues" evidence="7">
    <location>
        <begin position="1344"/>
        <end position="1355"/>
    </location>
</feature>
<dbReference type="RefSeq" id="XP_053538349.1">
    <property type="nucleotide sequence ID" value="XM_053682374.1"/>
</dbReference>
<reference evidence="10" key="2">
    <citation type="submission" date="2025-08" db="UniProtKB">
        <authorList>
            <consortium name="RefSeq"/>
        </authorList>
    </citation>
    <scope>IDENTIFICATION</scope>
    <source>
        <tissue evidence="10">Blood</tissue>
    </source>
</reference>
<feature type="region of interest" description="Disordered" evidence="7">
    <location>
        <begin position="1558"/>
        <end position="1585"/>
    </location>
</feature>
<feature type="compositionally biased region" description="Basic and acidic residues" evidence="7">
    <location>
        <begin position="494"/>
        <end position="507"/>
    </location>
</feature>
<evidence type="ECO:0000256" key="4">
    <source>
        <dbReference type="ARBA" id="ARBA00023054"/>
    </source>
</evidence>
<sequence>MCVLVSACATVEAQHSSSSPVCSWTAEDKTSGQEQKKMPAILVNPKMKSGLPKPVHSALPIPQAHVPTRMTQSSGAKLTHYSSLRKSSQSTGALQRKRLTDNKTSTDPQIYTDWANHYLAKSGHKRLIRDLQQDIADGVLLAEIIQVVANEKIADINGYPENRSQMIENIDACLGFLAAKGVNIKGLCAEEIRSGNLKAILGLFFSLSRYKQQQHASLKQANEESHILQAARVRSASPAQAHSPWCTPHAPPCLVHIHEHEQNNTSESVLKIQEDMQSRLPGPSIQPRRSSSRRSQSFIHRDESKTPMLTCTQRTDKSGSSPIMVDEGPPSSPVLPSSSTTCTTNTKGWRSKSLNAKHSATSSILSIKPPSSASLEVPPKVIAQKSMLDKLKLFNSRPSSRASSVASLEDPEASNPDPNEANICPVHPEVHLGNQQPIMASVSSPKLALKGIAQRTLGRTFVPKIKAAEKDKDKVKTKGKADKDKTTKQSSGIEQDRIMEVHQETRAEPPTLADGKKSSLIPKGTKGHSNAKKEGSSQSGIPKPGQTSKASGMVKNSVATPGGKVEHSRGFRAGGPALAHKSLMENKNTNSASSLVSTEGRCGQNSSSSITQTSNTNNIQLPQTQHSHPNTATVAPFMYRSQTDVDKTSMTEGGEGKKERSVLHSKSIHTSLESLRGEDSESRRLRTVKNIADLRQNLEETMSSLRQVTHISHSTLQTTFDACITTEISTRGSLALTPRPVSAAPWQPGTSGPRLQAGDAPSLTSGYGSNKAEMLEGSAGYVSDGDILGKSVRMDSTTSGYMTDGGFGVYTRRTHKHSSTLPHCESHTDIDSWDDSSSVSSGISDALDTDELNTSSSLSSYVNTPSAPRRDIEEQLQTDAEKRSAIGCSSTWNDDLRRPDGCSDPGVQMESSSKWCNPSDFSDESERSLTGRKPHTISQTGSWRRGMSAQLGITCPRTKTPTPTNCSPLKIHSNGKTDDAKVSEKTRFSPQIPTYESKKLSSSSSSHTPTNTFGFKKTSSGATVTASGAVITTGSATMGKLPKSIGFGSSRLVGKQTSVDDGYLPPSTRTTLQYRSLPRPSRSNSSMGTTRGTSRSIDASPISKGTATLPNPKSRSLARASANQTDREKGVFSDTDSLALGLLNKATGGAQCQPGRQAGGKSSDMSSPTLRRLFGSKPGTKPTPVTTSENMKNSTIISNPHTTSIQTCTLEAPPVSSGSTRGLLHGENLPIMQNSTSNDSVKVSLGKEEMLSTCLERTGTIRTGQSDRYAHLQGRGTEDARDWLNCHPNGGIQDSPGSSPFSPASTLSSPSATRFSFTTIGSPTMTAQKHLATPRPSSISTNHDGPHEQHGDSRLRSAPLTLVEKNRTMSSSGSFREVQEEVHGSSLSLVSNTSSVYSTPEEKAQSEIRKLRRELEASQEKVSTLTTQLSANAHLVAAFEQSLGNMTVRLQSLTTTAEQKDTELNEMRKTIELLKKQNTVAQAAISGVINTPETPNKDSSSGSPLSAGATADLQIQRQASSDSVSSLTSHSSLELDANSKKKRKNWLRSSFKQAFSKKKSPKSASSYSDVEEMDESSVPSSPRLPYGCHSAGTSLLRHSHSNSLPLLSSISIYGNGWGCNSAPIRTSSLARISECTDCETETVMQLRSELRDKEMKLTDIRLEALSSAHQLDQLRESMNRMQVEMEKLKVENERLRTTSRGSCSTTTSQASACPSAVGVSSQSSLTESTSLDMLLEDSGDGSSRKEGHHVKVVVSLDRDPECKEECRKNDFLIGCIGVSSKTKWEVLDGVVRRLFKEYIIHVDPVSQLGLNTDSVLSYSIGDVQRTSEADIPELLPCGYLVGDSDTISVRLKGIEEHSEDALVFETLIPKPILQRYVSQLQEHQLIILSGPSGTGKSFLAAKLAEHVVLMEGHSLNKQLITSFNVDNKSSKELKQYLSNLTEQCSSSTRAVEVPRVVIVENLHHVGSLSEIFNGLLNCKHNRWRGQSLQCQHLVTVSHFSTLTKSSGQPCPYIIGTMNQTSSSTSTPNLQLHHNFRWLLCANHTEPVKGFLGRFLRRKLLETEISSRVRNTDLVKIIEWIPCVWQHLNRFLETHSSSDVTIGPRLFLSCPMDVEGSQVWFTDLWNYSIIPYMLEAVREGLQLYGRKATWEDPSLWVLESYPWPPGLQQVQCPALLQLRREDVGFDGFPREPGTQGTELMLEGAEHDPLMNMLMRLKEAAHCTGPPSDDSDSQQQQ</sequence>
<feature type="compositionally biased region" description="Polar residues" evidence="7">
    <location>
        <begin position="1183"/>
        <end position="1199"/>
    </location>
</feature>
<feature type="compositionally biased region" description="Polar residues" evidence="7">
    <location>
        <begin position="345"/>
        <end position="356"/>
    </location>
</feature>
<dbReference type="OrthoDB" id="2161974at2759"/>
<feature type="compositionally biased region" description="Low complexity" evidence="7">
    <location>
        <begin position="396"/>
        <end position="407"/>
    </location>
</feature>
<evidence type="ECO:0000256" key="5">
    <source>
        <dbReference type="ARBA" id="ARBA00023242"/>
    </source>
</evidence>
<dbReference type="Gene3D" id="1.10.418.10">
    <property type="entry name" value="Calponin-like domain"/>
    <property type="match status" value="1"/>
</dbReference>
<feature type="compositionally biased region" description="Polar residues" evidence="7">
    <location>
        <begin position="588"/>
        <end position="597"/>
    </location>
</feature>
<feature type="region of interest" description="Disordered" evidence="7">
    <location>
        <begin position="739"/>
        <end position="761"/>
    </location>
</feature>
<feature type="compositionally biased region" description="Basic and acidic residues" evidence="7">
    <location>
        <begin position="868"/>
        <end position="884"/>
    </location>
</feature>
<keyword evidence="4 6" id="KW-0175">Coiled coil</keyword>
<evidence type="ECO:0000313" key="9">
    <source>
        <dbReference type="Proteomes" id="UP000221080"/>
    </source>
</evidence>
<dbReference type="InterPro" id="IPR039041">
    <property type="entry name" value="Nav/unc-53"/>
</dbReference>
<dbReference type="SMART" id="SM00033">
    <property type="entry name" value="CH"/>
    <property type="match status" value="1"/>
</dbReference>
<evidence type="ECO:0000256" key="2">
    <source>
        <dbReference type="ARBA" id="ARBA00006255"/>
    </source>
</evidence>
<feature type="compositionally biased region" description="Low complexity" evidence="7">
    <location>
        <begin position="1298"/>
        <end position="1312"/>
    </location>
</feature>
<feature type="region of interest" description="Disordered" evidence="7">
    <location>
        <begin position="588"/>
        <end position="630"/>
    </location>
</feature>
<dbReference type="SUPFAM" id="SSF52540">
    <property type="entry name" value="P-loop containing nucleoside triphosphate hydrolases"/>
    <property type="match status" value="1"/>
</dbReference>
<dbReference type="InterPro" id="IPR057126">
    <property type="entry name" value="NAV1-like_ubiquitin-like"/>
</dbReference>
<feature type="region of interest" description="Disordered" evidence="7">
    <location>
        <begin position="279"/>
        <end position="356"/>
    </location>
</feature>
<evidence type="ECO:0000256" key="1">
    <source>
        <dbReference type="ARBA" id="ARBA00004123"/>
    </source>
</evidence>
<feature type="region of interest" description="Disordered" evidence="7">
    <location>
        <begin position="1055"/>
        <end position="1132"/>
    </location>
</feature>
<feature type="region of interest" description="Disordered" evidence="7">
    <location>
        <begin position="1147"/>
        <end position="1199"/>
    </location>
</feature>
<dbReference type="GO" id="GO:0022008">
    <property type="term" value="P:neurogenesis"/>
    <property type="evidence" value="ECO:0007669"/>
    <property type="project" value="InterPro"/>
</dbReference>
<feature type="compositionally biased region" description="Low complexity" evidence="7">
    <location>
        <begin position="1520"/>
        <end position="1535"/>
    </location>
</feature>
<keyword evidence="5" id="KW-0539">Nucleus</keyword>
<dbReference type="FunFam" id="1.10.418.10:FF:000018">
    <property type="entry name" value="Neuron navigator 2"/>
    <property type="match status" value="1"/>
</dbReference>
<feature type="compositionally biased region" description="Low complexity" evidence="7">
    <location>
        <begin position="1075"/>
        <end position="1096"/>
    </location>
</feature>
<dbReference type="InterPro" id="IPR027417">
    <property type="entry name" value="P-loop_NTPase"/>
</dbReference>
<feature type="compositionally biased region" description="Basic and acidic residues" evidence="7">
    <location>
        <begin position="469"/>
        <end position="487"/>
    </location>
</feature>
<evidence type="ECO:0000256" key="7">
    <source>
        <dbReference type="SAM" id="MobiDB-lite"/>
    </source>
</evidence>
<evidence type="ECO:0000313" key="10">
    <source>
        <dbReference type="RefSeq" id="XP_053538349.1"/>
    </source>
</evidence>
<dbReference type="CTD" id="557290"/>
<feature type="compositionally biased region" description="Polar residues" evidence="7">
    <location>
        <begin position="536"/>
        <end position="550"/>
    </location>
</feature>
<comment type="similarity">
    <text evidence="2">Belongs to the Nav/unc-53 family.</text>
</comment>
<feature type="compositionally biased region" description="Low complexity" evidence="7">
    <location>
        <begin position="604"/>
        <end position="620"/>
    </location>
</feature>
<dbReference type="InterPro" id="IPR001715">
    <property type="entry name" value="CH_dom"/>
</dbReference>
<feature type="coiled-coil region" evidence="6">
    <location>
        <begin position="1401"/>
        <end position="1484"/>
    </location>
</feature>
<dbReference type="InterPro" id="IPR036872">
    <property type="entry name" value="CH_dom_sf"/>
</dbReference>
<feature type="region of interest" description="Disordered" evidence="7">
    <location>
        <begin position="1211"/>
        <end position="1237"/>
    </location>
</feature>
<evidence type="ECO:0000256" key="6">
    <source>
        <dbReference type="SAM" id="Coils"/>
    </source>
</evidence>
<dbReference type="PROSITE" id="PS50021">
    <property type="entry name" value="CH"/>
    <property type="match status" value="1"/>
</dbReference>
<feature type="compositionally biased region" description="Low complexity" evidence="7">
    <location>
        <begin position="835"/>
        <end position="846"/>
    </location>
</feature>
<dbReference type="Gene3D" id="3.40.50.300">
    <property type="entry name" value="P-loop containing nucleotide triphosphate hydrolases"/>
    <property type="match status" value="1"/>
</dbReference>
<feature type="domain" description="Calponin-homology (CH)" evidence="8">
    <location>
        <begin position="105"/>
        <end position="212"/>
    </location>
</feature>
<dbReference type="KEGG" id="ipu:108268924"/>
<dbReference type="InterPro" id="IPR057568">
    <property type="entry name" value="CortBP2_NAV1-like_AAA_lid"/>
</dbReference>
<name>A0A9F7TIE2_ICTPU</name>
<dbReference type="GeneID" id="108268924"/>
<proteinExistence type="inferred from homology"/>
<gene>
    <name evidence="10" type="primary">nav2b</name>
</gene>
<accession>A0A9F7TIE2</accession>
<feature type="region of interest" description="Disordered" evidence="7">
    <location>
        <begin position="1487"/>
        <end position="1539"/>
    </location>
</feature>
<feature type="region of interest" description="Disordered" evidence="7">
    <location>
        <begin position="1288"/>
        <end position="1312"/>
    </location>
</feature>
<evidence type="ECO:0000256" key="3">
    <source>
        <dbReference type="ARBA" id="ARBA00022737"/>
    </source>
</evidence>
<dbReference type="Proteomes" id="UP000221080">
    <property type="component" value="Chromosome 8"/>
</dbReference>
<feature type="region of interest" description="Disordered" evidence="7">
    <location>
        <begin position="469"/>
        <end position="574"/>
    </location>
</feature>
<dbReference type="Pfam" id="PF25408">
    <property type="entry name" value="AAA_lid_NAV1"/>
    <property type="match status" value="1"/>
</dbReference>
<dbReference type="Pfam" id="PF23092">
    <property type="entry name" value="Ubiquitin_6"/>
    <property type="match status" value="1"/>
</dbReference>
<feature type="region of interest" description="Disordered" evidence="7">
    <location>
        <begin position="1327"/>
        <end position="1356"/>
    </location>
</feature>
<feature type="compositionally biased region" description="Polar residues" evidence="7">
    <location>
        <begin position="1103"/>
        <end position="1114"/>
    </location>
</feature>
<dbReference type="CDD" id="cd21285">
    <property type="entry name" value="CH_NAV2"/>
    <property type="match status" value="1"/>
</dbReference>
<evidence type="ECO:0000259" key="8">
    <source>
        <dbReference type="PROSITE" id="PS50021"/>
    </source>
</evidence>
<feature type="compositionally biased region" description="Polar residues" evidence="7">
    <location>
        <begin position="909"/>
        <end position="920"/>
    </location>
</feature>
<feature type="compositionally biased region" description="Polar residues" evidence="7">
    <location>
        <begin position="1488"/>
        <end position="1504"/>
    </location>
</feature>
<dbReference type="SUPFAM" id="SSF47576">
    <property type="entry name" value="Calponin-homology domain, CH-domain"/>
    <property type="match status" value="1"/>
</dbReference>
<feature type="region of interest" description="Disordered" evidence="7">
    <location>
        <begin position="993"/>
        <end position="1012"/>
    </location>
</feature>
<feature type="coiled-coil region" evidence="6">
    <location>
        <begin position="1643"/>
        <end position="1698"/>
    </location>
</feature>
<keyword evidence="9" id="KW-1185">Reference proteome</keyword>